<keyword evidence="6" id="KW-1185">Reference proteome</keyword>
<comment type="catalytic activity">
    <reaction evidence="1">
        <text>a uridine in RNA = a pseudouridine in RNA</text>
        <dbReference type="Rhea" id="RHEA:48348"/>
        <dbReference type="Rhea" id="RHEA-COMP:12068"/>
        <dbReference type="Rhea" id="RHEA-COMP:12069"/>
        <dbReference type="ChEBI" id="CHEBI:65314"/>
        <dbReference type="ChEBI" id="CHEBI:65315"/>
    </reaction>
</comment>
<dbReference type="GO" id="GO:0009982">
    <property type="term" value="F:pseudouridine synthase activity"/>
    <property type="evidence" value="ECO:0007669"/>
    <property type="project" value="InterPro"/>
</dbReference>
<evidence type="ECO:0000256" key="1">
    <source>
        <dbReference type="ARBA" id="ARBA00000073"/>
    </source>
</evidence>
<dbReference type="InterPro" id="IPR020103">
    <property type="entry name" value="PsdUridine_synth_cat_dom_sf"/>
</dbReference>
<dbReference type="GO" id="GO:0001522">
    <property type="term" value="P:pseudouridine synthesis"/>
    <property type="evidence" value="ECO:0007669"/>
    <property type="project" value="InterPro"/>
</dbReference>
<dbReference type="PANTHER" id="PTHR21600">
    <property type="entry name" value="MITOCHONDRIAL RNA PSEUDOURIDINE SYNTHASE"/>
    <property type="match status" value="1"/>
</dbReference>
<evidence type="ECO:0000256" key="2">
    <source>
        <dbReference type="ARBA" id="ARBA00031870"/>
    </source>
</evidence>
<evidence type="ECO:0000313" key="5">
    <source>
        <dbReference type="EMBL" id="SHF52485.1"/>
    </source>
</evidence>
<organism evidence="5 6">
    <name type="scientific">Lactonifactor longoviformis DSM 17459</name>
    <dbReference type="NCBI Taxonomy" id="1122155"/>
    <lineage>
        <taxon>Bacteria</taxon>
        <taxon>Bacillati</taxon>
        <taxon>Bacillota</taxon>
        <taxon>Clostridia</taxon>
        <taxon>Eubacteriales</taxon>
        <taxon>Clostridiaceae</taxon>
        <taxon>Lactonifactor</taxon>
    </lineage>
</organism>
<protein>
    <recommendedName>
        <fullName evidence="2">RNA pseudouridylate synthase</fullName>
    </recommendedName>
    <alternativeName>
        <fullName evidence="3">RNA-uridine isomerase</fullName>
    </alternativeName>
</protein>
<evidence type="ECO:0000259" key="4">
    <source>
        <dbReference type="Pfam" id="PF00849"/>
    </source>
</evidence>
<feature type="domain" description="Pseudouridine synthase RsuA/RluA-like" evidence="4">
    <location>
        <begin position="17"/>
        <end position="171"/>
    </location>
</feature>
<dbReference type="SUPFAM" id="SSF55120">
    <property type="entry name" value="Pseudouridine synthase"/>
    <property type="match status" value="1"/>
</dbReference>
<accession>A0A1M5CCN8</accession>
<dbReference type="OrthoDB" id="9773999at2"/>
<dbReference type="Proteomes" id="UP000184245">
    <property type="component" value="Unassembled WGS sequence"/>
</dbReference>
<dbReference type="RefSeq" id="WP_072854609.1">
    <property type="nucleotide sequence ID" value="NZ_FQVI01000038.1"/>
</dbReference>
<dbReference type="CDD" id="cd02869">
    <property type="entry name" value="PseudoU_synth_RluA_like"/>
    <property type="match status" value="1"/>
</dbReference>
<dbReference type="Pfam" id="PF00849">
    <property type="entry name" value="PseudoU_synth_2"/>
    <property type="match status" value="1"/>
</dbReference>
<dbReference type="STRING" id="1122155.SAMN02745158_04081"/>
<evidence type="ECO:0000256" key="3">
    <source>
        <dbReference type="ARBA" id="ARBA00033164"/>
    </source>
</evidence>
<sequence>MSLYNIEESILFEDDCLLVCYKCPGVAVQTAKVGVMDMESMIKNYLSKKSGLGKPPYLAVVHRLDQPVEGVMVFAKTPHAARELNRQLTQGKMGKEYLAVTMGIPPEKTGILENELVKDGRNNVSRVVSEKTSDSKHAVLEYEVMETKEGKALVRIMLKTGRHHQIRVQMANIGCPLLGDKKYNASLIEDKGTTFPALCASRLCFFHPKTGKPMEFTMIPKGEGFIL</sequence>
<dbReference type="GO" id="GO:0006396">
    <property type="term" value="P:RNA processing"/>
    <property type="evidence" value="ECO:0007669"/>
    <property type="project" value="UniProtKB-ARBA"/>
</dbReference>
<dbReference type="GO" id="GO:0140098">
    <property type="term" value="F:catalytic activity, acting on RNA"/>
    <property type="evidence" value="ECO:0007669"/>
    <property type="project" value="UniProtKB-ARBA"/>
</dbReference>
<dbReference type="AlphaFoldDB" id="A0A1M5CCN8"/>
<gene>
    <name evidence="5" type="ORF">SAMN02745158_04081</name>
</gene>
<name>A0A1M5CCN8_9CLOT</name>
<evidence type="ECO:0000313" key="6">
    <source>
        <dbReference type="Proteomes" id="UP000184245"/>
    </source>
</evidence>
<proteinExistence type="predicted"/>
<dbReference type="InterPro" id="IPR050188">
    <property type="entry name" value="RluA_PseudoU_synthase"/>
</dbReference>
<dbReference type="InterPro" id="IPR006145">
    <property type="entry name" value="PsdUridine_synth_RsuA/RluA"/>
</dbReference>
<dbReference type="GO" id="GO:0003723">
    <property type="term" value="F:RNA binding"/>
    <property type="evidence" value="ECO:0007669"/>
    <property type="project" value="InterPro"/>
</dbReference>
<reference evidence="5 6" key="1">
    <citation type="submission" date="2016-11" db="EMBL/GenBank/DDBJ databases">
        <authorList>
            <person name="Jaros S."/>
            <person name="Januszkiewicz K."/>
            <person name="Wedrychowicz H."/>
        </authorList>
    </citation>
    <scope>NUCLEOTIDE SEQUENCE [LARGE SCALE GENOMIC DNA]</scope>
    <source>
        <strain evidence="5 6">DSM 17459</strain>
    </source>
</reference>
<dbReference type="EMBL" id="FQVI01000038">
    <property type="protein sequence ID" value="SHF52485.1"/>
    <property type="molecule type" value="Genomic_DNA"/>
</dbReference>
<dbReference type="Gene3D" id="3.30.2350.10">
    <property type="entry name" value="Pseudouridine synthase"/>
    <property type="match status" value="1"/>
</dbReference>